<dbReference type="AlphaFoldDB" id="A0A2P2JFR5"/>
<proteinExistence type="predicted"/>
<protein>
    <submittedName>
        <fullName evidence="1">Uncharacterized protein</fullName>
    </submittedName>
</protein>
<evidence type="ECO:0000313" key="1">
    <source>
        <dbReference type="EMBL" id="MBW92313.1"/>
    </source>
</evidence>
<dbReference type="EMBL" id="GGEC01011830">
    <property type="protein sequence ID" value="MBW92313.1"/>
    <property type="molecule type" value="Transcribed_RNA"/>
</dbReference>
<reference evidence="1" key="1">
    <citation type="submission" date="2018-02" db="EMBL/GenBank/DDBJ databases">
        <title>Rhizophora mucronata_Transcriptome.</title>
        <authorList>
            <person name="Meera S.P."/>
            <person name="Sreeshan A."/>
            <person name="Augustine A."/>
        </authorList>
    </citation>
    <scope>NUCLEOTIDE SEQUENCE</scope>
    <source>
        <tissue evidence="1">Leaf</tissue>
    </source>
</reference>
<accession>A0A2P2JFR5</accession>
<organism evidence="1">
    <name type="scientific">Rhizophora mucronata</name>
    <name type="common">Asiatic mangrove</name>
    <dbReference type="NCBI Taxonomy" id="61149"/>
    <lineage>
        <taxon>Eukaryota</taxon>
        <taxon>Viridiplantae</taxon>
        <taxon>Streptophyta</taxon>
        <taxon>Embryophyta</taxon>
        <taxon>Tracheophyta</taxon>
        <taxon>Spermatophyta</taxon>
        <taxon>Magnoliopsida</taxon>
        <taxon>eudicotyledons</taxon>
        <taxon>Gunneridae</taxon>
        <taxon>Pentapetalae</taxon>
        <taxon>rosids</taxon>
        <taxon>fabids</taxon>
        <taxon>Malpighiales</taxon>
        <taxon>Rhizophoraceae</taxon>
        <taxon>Rhizophora</taxon>
    </lineage>
</organism>
<name>A0A2P2JFR5_RHIMU</name>
<sequence>MCFSCKKQPTNSNTSVMALPVEGKSLYFQSGHGLMGF</sequence>